<dbReference type="GO" id="GO:0008270">
    <property type="term" value="F:zinc ion binding"/>
    <property type="evidence" value="ECO:0007669"/>
    <property type="project" value="InterPro"/>
</dbReference>
<dbReference type="Pfam" id="PF01844">
    <property type="entry name" value="HNH"/>
    <property type="match status" value="1"/>
</dbReference>
<reference evidence="2 3" key="1">
    <citation type="submission" date="2018-09" db="EMBL/GenBank/DDBJ databases">
        <title>Glutamicibacter mishrai S5-52T (LMG 29155T = KCTC 39846T).</title>
        <authorList>
            <person name="Das S.K."/>
        </authorList>
    </citation>
    <scope>NUCLEOTIDE SEQUENCE [LARGE SCALE GENOMIC DNA]</scope>
    <source>
        <strain evidence="2 3">S5-52</strain>
    </source>
</reference>
<keyword evidence="2" id="KW-0378">Hydrolase</keyword>
<keyword evidence="3" id="KW-1185">Reference proteome</keyword>
<keyword evidence="2" id="KW-0255">Endonuclease</keyword>
<organism evidence="2 3">
    <name type="scientific">Glutamicibacter mishrai</name>
    <dbReference type="NCBI Taxonomy" id="1775880"/>
    <lineage>
        <taxon>Bacteria</taxon>
        <taxon>Bacillati</taxon>
        <taxon>Actinomycetota</taxon>
        <taxon>Actinomycetes</taxon>
        <taxon>Micrococcales</taxon>
        <taxon>Micrococcaceae</taxon>
        <taxon>Glutamicibacter</taxon>
    </lineage>
</organism>
<dbReference type="InterPro" id="IPR002711">
    <property type="entry name" value="HNH"/>
</dbReference>
<dbReference type="GO" id="GO:0004519">
    <property type="term" value="F:endonuclease activity"/>
    <property type="evidence" value="ECO:0007669"/>
    <property type="project" value="UniProtKB-KW"/>
</dbReference>
<dbReference type="EMBL" id="CP032549">
    <property type="protein sequence ID" value="QIV87530.1"/>
    <property type="molecule type" value="Genomic_DNA"/>
</dbReference>
<accession>A0A6H0SK32</accession>
<dbReference type="RefSeq" id="WP_172512175.1">
    <property type="nucleotide sequence ID" value="NZ_CP032549.1"/>
</dbReference>
<proteinExistence type="predicted"/>
<protein>
    <submittedName>
        <fullName evidence="2">HNH endonuclease</fullName>
    </submittedName>
</protein>
<dbReference type="Proteomes" id="UP000502331">
    <property type="component" value="Chromosome"/>
</dbReference>
<feature type="domain" description="HNH" evidence="1">
    <location>
        <begin position="27"/>
        <end position="78"/>
    </location>
</feature>
<sequence>MATERNGHGHRAYRRKAQHLRNKQLPCAWCGQPIDYTLPPNNAMAFTADHTQAIANGGHLYNQELQPMHRKCNATKGATTQPNIRPAG</sequence>
<name>A0A6H0SK32_9MICC</name>
<evidence type="ECO:0000259" key="1">
    <source>
        <dbReference type="Pfam" id="PF01844"/>
    </source>
</evidence>
<dbReference type="AlphaFoldDB" id="A0A6H0SK32"/>
<dbReference type="Gene3D" id="1.10.30.50">
    <property type="match status" value="1"/>
</dbReference>
<evidence type="ECO:0000313" key="3">
    <source>
        <dbReference type="Proteomes" id="UP000502331"/>
    </source>
</evidence>
<gene>
    <name evidence="2" type="ORF">D3791_10610</name>
</gene>
<keyword evidence="2" id="KW-0540">Nuclease</keyword>
<evidence type="ECO:0000313" key="2">
    <source>
        <dbReference type="EMBL" id="QIV87530.1"/>
    </source>
</evidence>
<dbReference type="GO" id="GO:0003676">
    <property type="term" value="F:nucleic acid binding"/>
    <property type="evidence" value="ECO:0007669"/>
    <property type="project" value="InterPro"/>
</dbReference>